<dbReference type="PANTHER" id="PTHR44329:SF288">
    <property type="entry name" value="MITOGEN-ACTIVATED PROTEIN KINASE KINASE KINASE 20"/>
    <property type="match status" value="1"/>
</dbReference>
<evidence type="ECO:0000259" key="5">
    <source>
        <dbReference type="PROSITE" id="PS50011"/>
    </source>
</evidence>
<evidence type="ECO:0000256" key="1">
    <source>
        <dbReference type="ARBA" id="ARBA00022679"/>
    </source>
</evidence>
<organism evidence="6 7">
    <name type="scientific">Paramecium octaurelia</name>
    <dbReference type="NCBI Taxonomy" id="43137"/>
    <lineage>
        <taxon>Eukaryota</taxon>
        <taxon>Sar</taxon>
        <taxon>Alveolata</taxon>
        <taxon>Ciliophora</taxon>
        <taxon>Intramacronucleata</taxon>
        <taxon>Oligohymenophorea</taxon>
        <taxon>Peniculida</taxon>
        <taxon>Parameciidae</taxon>
        <taxon>Paramecium</taxon>
    </lineage>
</organism>
<dbReference type="InterPro" id="IPR001245">
    <property type="entry name" value="Ser-Thr/Tyr_kinase_cat_dom"/>
</dbReference>
<evidence type="ECO:0000256" key="4">
    <source>
        <dbReference type="ARBA" id="ARBA00022840"/>
    </source>
</evidence>
<dbReference type="OMA" id="IMTTICK"/>
<dbReference type="PROSITE" id="PS50011">
    <property type="entry name" value="PROTEIN_KINASE_DOM"/>
    <property type="match status" value="1"/>
</dbReference>
<keyword evidence="7" id="KW-1185">Reference proteome</keyword>
<proteinExistence type="predicted"/>
<dbReference type="Proteomes" id="UP000683925">
    <property type="component" value="Unassembled WGS sequence"/>
</dbReference>
<dbReference type="EMBL" id="CAJJDP010000079">
    <property type="protein sequence ID" value="CAD8183086.1"/>
    <property type="molecule type" value="Genomic_DNA"/>
</dbReference>
<dbReference type="PANTHER" id="PTHR44329">
    <property type="entry name" value="SERINE/THREONINE-PROTEIN KINASE TNNI3K-RELATED"/>
    <property type="match status" value="1"/>
</dbReference>
<dbReference type="Pfam" id="PF07714">
    <property type="entry name" value="PK_Tyr_Ser-Thr"/>
    <property type="match status" value="1"/>
</dbReference>
<dbReference type="OrthoDB" id="291827at2759"/>
<comment type="caution">
    <text evidence="6">The sequence shown here is derived from an EMBL/GenBank/DDBJ whole genome shotgun (WGS) entry which is preliminary data.</text>
</comment>
<protein>
    <recommendedName>
        <fullName evidence="5">Protein kinase domain-containing protein</fullName>
    </recommendedName>
</protein>
<dbReference type="AlphaFoldDB" id="A0A8S1WB61"/>
<dbReference type="InterPro" id="IPR000719">
    <property type="entry name" value="Prot_kinase_dom"/>
</dbReference>
<gene>
    <name evidence="6" type="ORF">POCTA_138.1.T0800142</name>
</gene>
<dbReference type="GO" id="GO:0005524">
    <property type="term" value="F:ATP binding"/>
    <property type="evidence" value="ECO:0007669"/>
    <property type="project" value="UniProtKB-KW"/>
</dbReference>
<sequence>MLHLHKLKSRVNIKISDFGLTRVQADNGKIMTGTLGTFHWMAPEVFQNFPYTIKADVYSYAIVLWEICCRETPYKQLSTNLPAIMKLVTVDHGRPDLNLIQLGCPSFLKDLKIKCWDKDPNKRPSFKEITQYLRAQL</sequence>
<name>A0A8S1WB61_PAROT</name>
<accession>A0A8S1WB61</accession>
<reference evidence="6" key="1">
    <citation type="submission" date="2021-01" db="EMBL/GenBank/DDBJ databases">
        <authorList>
            <consortium name="Genoscope - CEA"/>
            <person name="William W."/>
        </authorList>
    </citation>
    <scope>NUCLEOTIDE SEQUENCE</scope>
</reference>
<evidence type="ECO:0000256" key="2">
    <source>
        <dbReference type="ARBA" id="ARBA00022741"/>
    </source>
</evidence>
<keyword evidence="4" id="KW-0067">ATP-binding</keyword>
<dbReference type="GO" id="GO:0004674">
    <property type="term" value="F:protein serine/threonine kinase activity"/>
    <property type="evidence" value="ECO:0007669"/>
    <property type="project" value="TreeGrafter"/>
</dbReference>
<evidence type="ECO:0000313" key="6">
    <source>
        <dbReference type="EMBL" id="CAD8183086.1"/>
    </source>
</evidence>
<evidence type="ECO:0000313" key="7">
    <source>
        <dbReference type="Proteomes" id="UP000683925"/>
    </source>
</evidence>
<keyword evidence="2" id="KW-0547">Nucleotide-binding</keyword>
<dbReference type="InterPro" id="IPR051681">
    <property type="entry name" value="Ser/Thr_Kinases-Pseudokinases"/>
</dbReference>
<feature type="domain" description="Protein kinase" evidence="5">
    <location>
        <begin position="1"/>
        <end position="133"/>
    </location>
</feature>
<evidence type="ECO:0000256" key="3">
    <source>
        <dbReference type="ARBA" id="ARBA00022777"/>
    </source>
</evidence>
<keyword evidence="3" id="KW-0418">Kinase</keyword>
<keyword evidence="1" id="KW-0808">Transferase</keyword>